<feature type="transmembrane region" description="Helical" evidence="1">
    <location>
        <begin position="500"/>
        <end position="522"/>
    </location>
</feature>
<accession>A0AA96PRJ2</accession>
<keyword evidence="1" id="KW-0472">Membrane</keyword>
<sequence length="551" mass="61609">MMNLVPVILLYLVTVAYGGNFFNNTTIGPYGVCGADNLNVERVLSECYSRCIRPLQPNGGYTLTVHQSDVRNAGPLVVECRKVTLEQIFTKTWLFSTSRTEPRTSYEPVSEGECRDVVKKNCLSYDCNIREPHELEEEYHYASDTTSRKTFITAISMPSSLTTDGSKIMILPIGSEAKFDIKSERGTSGQAVYVWKDRSYSDECPFSPAAKYGCDYYTNVASDKHYLCAKGGFSVTLGWSLETAYPACKNLYISQEGLIYEVEKGDNMQLHSQRLDMTDVQYKQEDTESFRNKMNHVLSNLDSDMCMMQCEMLSLEARIRRDSPRLLKIGRSLILLEANGTGIGCSTAYGCRLSKPHVFCGSPPRIGIECTGQAGYWDPTTPYLISGDTCSKPRQNETLIMTAGHHSYNVDEDMTVLVPSGFMHGKQLDLFSREHMDGLQFTREDVSNLRSSWISAKGSSSGLPFEVSSDRNITSPGVSSRLWEFPGVVAHYLSQKTHEVLVFLVVLTLLLVSVGAGFKFVLSPLFTSGNSRPSRVRRETTQEYQPVATWI</sequence>
<name>A0AA96PRJ2_9RHAB</name>
<organism evidence="2">
    <name type="scientific">Cnidium virus 2</name>
    <dbReference type="NCBI Taxonomy" id="3057102"/>
    <lineage>
        <taxon>Viruses</taxon>
        <taxon>Riboviria</taxon>
        <taxon>Orthornavirae</taxon>
        <taxon>Negarnaviricota</taxon>
        <taxon>Haploviricotina</taxon>
        <taxon>Monjiviricetes</taxon>
        <taxon>Mononegavirales</taxon>
        <taxon>Rhabdoviridae</taxon>
        <taxon>Betarhabdovirinae</taxon>
        <taxon>Alphacytorhabdovirus</taxon>
        <taxon>Alphacytorhabdovirus cnidii</taxon>
    </lineage>
</organism>
<proteinExistence type="predicted"/>
<keyword evidence="1" id="KW-0812">Transmembrane</keyword>
<protein>
    <submittedName>
        <fullName evidence="2">Glycoprotein</fullName>
    </submittedName>
</protein>
<evidence type="ECO:0000313" key="2">
    <source>
        <dbReference type="EMBL" id="WNV48249.1"/>
    </source>
</evidence>
<reference evidence="2" key="1">
    <citation type="submission" date="2023-08" db="EMBL/GenBank/DDBJ databases">
        <authorList>
            <person name="Kang J.-H."/>
            <person name="Jung C.R."/>
            <person name="Kil E.-J."/>
        </authorList>
    </citation>
    <scope>NUCLEOTIDE SEQUENCE</scope>
    <source>
        <strain evidence="2">CnV2HS</strain>
    </source>
</reference>
<keyword evidence="1" id="KW-1133">Transmembrane helix</keyword>
<evidence type="ECO:0000256" key="1">
    <source>
        <dbReference type="SAM" id="Phobius"/>
    </source>
</evidence>
<dbReference type="EMBL" id="OR475304">
    <property type="protein sequence ID" value="WNV48249.1"/>
    <property type="molecule type" value="Viral_cRNA"/>
</dbReference>